<dbReference type="Gene3D" id="3.40.50.150">
    <property type="entry name" value="Vaccinia Virus protein VP39"/>
    <property type="match status" value="1"/>
</dbReference>
<dbReference type="InterPro" id="IPR007213">
    <property type="entry name" value="Ppm1/Ppm2/Tcmp"/>
</dbReference>
<dbReference type="AlphaFoldDB" id="A0A5C8NH70"/>
<gene>
    <name evidence="3" type="ORF">FHP06_06785</name>
</gene>
<dbReference type="SUPFAM" id="SSF53335">
    <property type="entry name" value="S-adenosyl-L-methionine-dependent methyltransferases"/>
    <property type="match status" value="1"/>
</dbReference>
<accession>A0A5C8NH70</accession>
<organism evidence="3 4">
    <name type="scientific">Aeromicrobium terrae</name>
    <dbReference type="NCBI Taxonomy" id="2498846"/>
    <lineage>
        <taxon>Bacteria</taxon>
        <taxon>Bacillati</taxon>
        <taxon>Actinomycetota</taxon>
        <taxon>Actinomycetes</taxon>
        <taxon>Propionibacteriales</taxon>
        <taxon>Nocardioidaceae</taxon>
        <taxon>Aeromicrobium</taxon>
    </lineage>
</organism>
<reference evidence="3 4" key="1">
    <citation type="submission" date="2019-06" db="EMBL/GenBank/DDBJ databases">
        <title>Aeromicrobium sp. nov., isolated from a maize field.</title>
        <authorList>
            <person name="Lin S.-Y."/>
            <person name="Tsai C.-F."/>
            <person name="Young C.-C."/>
        </authorList>
    </citation>
    <scope>NUCLEOTIDE SEQUENCE [LARGE SCALE GENOMIC DNA]</scope>
    <source>
        <strain evidence="3 4">CC-CFT486</strain>
    </source>
</reference>
<name>A0A5C8NH70_9ACTN</name>
<evidence type="ECO:0000256" key="2">
    <source>
        <dbReference type="ARBA" id="ARBA00022679"/>
    </source>
</evidence>
<dbReference type="PANTHER" id="PTHR43619:SF2">
    <property type="entry name" value="S-ADENOSYL-L-METHIONINE-DEPENDENT METHYLTRANSFERASES SUPERFAMILY PROTEIN"/>
    <property type="match status" value="1"/>
</dbReference>
<dbReference type="Pfam" id="PF04072">
    <property type="entry name" value="LCM"/>
    <property type="match status" value="1"/>
</dbReference>
<dbReference type="EMBL" id="VDUX01000003">
    <property type="protein sequence ID" value="TXL61139.1"/>
    <property type="molecule type" value="Genomic_DNA"/>
</dbReference>
<protein>
    <submittedName>
        <fullName evidence="3">Class I SAM-dependent methyltransferase</fullName>
    </submittedName>
</protein>
<proteinExistence type="predicted"/>
<sequence>MFRRTDAAVSPTALYTGTVWRRNGLSHPAFATTAGQALWASLAGPRHLASAIGAPDLDALLLARHHAIDTLLERAIEAGEVSQVVEIASGLSPRGWRFATRHPDLTYVETDLPDMARRKERILRDADLLRPGHRVRVLDAFATDGPDSLPALAEELDPTRGTAVITEGLINYFPMDHVRTLWDNVGTALRGFPRGLYLSDIHLDHSPGLTTAVSKALITVFVRGEVYLHFADEAEAVEALKASGFDHAQLLRPSSFESPTSDRRGVDRNLIIRASSGAA</sequence>
<keyword evidence="1 3" id="KW-0489">Methyltransferase</keyword>
<keyword evidence="4" id="KW-1185">Reference proteome</keyword>
<evidence type="ECO:0000256" key="1">
    <source>
        <dbReference type="ARBA" id="ARBA00022603"/>
    </source>
</evidence>
<dbReference type="GO" id="GO:0032259">
    <property type="term" value="P:methylation"/>
    <property type="evidence" value="ECO:0007669"/>
    <property type="project" value="UniProtKB-KW"/>
</dbReference>
<evidence type="ECO:0000313" key="3">
    <source>
        <dbReference type="EMBL" id="TXL61139.1"/>
    </source>
</evidence>
<dbReference type="RefSeq" id="WP_147685161.1">
    <property type="nucleotide sequence ID" value="NZ_VDUX01000003.1"/>
</dbReference>
<dbReference type="PANTHER" id="PTHR43619">
    <property type="entry name" value="S-ADENOSYL-L-METHIONINE-DEPENDENT METHYLTRANSFERASE YKTD-RELATED"/>
    <property type="match status" value="1"/>
</dbReference>
<dbReference type="InterPro" id="IPR029063">
    <property type="entry name" value="SAM-dependent_MTases_sf"/>
</dbReference>
<keyword evidence="2 3" id="KW-0808">Transferase</keyword>
<comment type="caution">
    <text evidence="3">The sequence shown here is derived from an EMBL/GenBank/DDBJ whole genome shotgun (WGS) entry which is preliminary data.</text>
</comment>
<dbReference type="GO" id="GO:0008168">
    <property type="term" value="F:methyltransferase activity"/>
    <property type="evidence" value="ECO:0007669"/>
    <property type="project" value="UniProtKB-KW"/>
</dbReference>
<evidence type="ECO:0000313" key="4">
    <source>
        <dbReference type="Proteomes" id="UP000321571"/>
    </source>
</evidence>
<dbReference type="OrthoDB" id="7063113at2"/>
<dbReference type="Proteomes" id="UP000321571">
    <property type="component" value="Unassembled WGS sequence"/>
</dbReference>